<dbReference type="InterPro" id="IPR001611">
    <property type="entry name" value="Leu-rich_rpt"/>
</dbReference>
<organism evidence="1">
    <name type="scientific">Fagus sylvatica</name>
    <name type="common">Beechnut</name>
    <dbReference type="NCBI Taxonomy" id="28930"/>
    <lineage>
        <taxon>Eukaryota</taxon>
        <taxon>Viridiplantae</taxon>
        <taxon>Streptophyta</taxon>
        <taxon>Embryophyta</taxon>
        <taxon>Tracheophyta</taxon>
        <taxon>Spermatophyta</taxon>
        <taxon>Magnoliopsida</taxon>
        <taxon>eudicotyledons</taxon>
        <taxon>Gunneridae</taxon>
        <taxon>Pentapetalae</taxon>
        <taxon>rosids</taxon>
        <taxon>fabids</taxon>
        <taxon>Fagales</taxon>
        <taxon>Fagaceae</taxon>
        <taxon>Fagus</taxon>
    </lineage>
</organism>
<reference evidence="1" key="1">
    <citation type="submission" date="2018-02" db="EMBL/GenBank/DDBJ databases">
        <authorList>
            <person name="Cohen D.B."/>
            <person name="Kent A.D."/>
        </authorList>
    </citation>
    <scope>NUCLEOTIDE SEQUENCE</scope>
</reference>
<proteinExistence type="predicted"/>
<evidence type="ECO:0000313" key="1">
    <source>
        <dbReference type="EMBL" id="SPD08247.1"/>
    </source>
</evidence>
<dbReference type="PANTHER" id="PTHR48065">
    <property type="entry name" value="OS10G0469600 PROTEIN"/>
    <property type="match status" value="1"/>
</dbReference>
<dbReference type="PANTHER" id="PTHR48065:SF75">
    <property type="entry name" value="LEUCINE-RICH REPEAT-CONTAINING N-TERMINAL PLANT-TYPE DOMAIN-CONTAINING PROTEIN"/>
    <property type="match status" value="1"/>
</dbReference>
<dbReference type="InterPro" id="IPR032675">
    <property type="entry name" value="LRR_dom_sf"/>
</dbReference>
<name>A0A2N9H166_FAGSY</name>
<gene>
    <name evidence="1" type="ORF">FSB_LOCUS36129</name>
</gene>
<dbReference type="FunFam" id="3.80.10.10:FF:000221">
    <property type="entry name" value="Leucine-rich repeat receptor-like protein kinase PXL1"/>
    <property type="match status" value="1"/>
</dbReference>
<evidence type="ECO:0008006" key="2">
    <source>
        <dbReference type="Google" id="ProtNLM"/>
    </source>
</evidence>
<dbReference type="AlphaFoldDB" id="A0A2N9H166"/>
<dbReference type="Pfam" id="PF13855">
    <property type="entry name" value="LRR_8"/>
    <property type="match status" value="1"/>
</dbReference>
<dbReference type="Pfam" id="PF00560">
    <property type="entry name" value="LRR_1"/>
    <property type="match status" value="3"/>
</dbReference>
<accession>A0A2N9H166</accession>
<sequence>MTEETSCSQLDFRSHVIISRWVPFETPEAFFLDPAKLSSKNSVVLKPNGSKYSAVSAAAAFHPMFGYSTDSQWCHKRRLDLSYNKGISGRLPSSIGNLTNLSNLNLIGCSFYGSIPDTIGNLQKLTVLSLTNNSFSGSIPASIGHLSKLYWLDLAENQLDGPIPVSNGNTPGLDMLLLAKHFHLDHNKLSGEIPPQLFSSKMVLIHVLLNSNNLIGNIPDTLGLVQTLEVIRFDRNSLSGSIPSNLSNLVNVNQL</sequence>
<dbReference type="FunFam" id="3.80.10.10:FF:000542">
    <property type="entry name" value="Leucine-rich repeat protein kinase family protein"/>
    <property type="match status" value="1"/>
</dbReference>
<dbReference type="EMBL" id="OIVN01003022">
    <property type="protein sequence ID" value="SPD08247.1"/>
    <property type="molecule type" value="Genomic_DNA"/>
</dbReference>
<dbReference type="Gene3D" id="3.80.10.10">
    <property type="entry name" value="Ribonuclease Inhibitor"/>
    <property type="match status" value="1"/>
</dbReference>
<protein>
    <recommendedName>
        <fullName evidence="2">Leucine-rich repeat-containing N-terminal plant-type domain-containing protein</fullName>
    </recommendedName>
</protein>
<dbReference type="SUPFAM" id="SSF52058">
    <property type="entry name" value="L domain-like"/>
    <property type="match status" value="1"/>
</dbReference>